<dbReference type="EMBL" id="SHKW01000007">
    <property type="protein sequence ID" value="RZU29717.1"/>
    <property type="molecule type" value="Genomic_DNA"/>
</dbReference>
<dbReference type="Gene3D" id="3.20.20.150">
    <property type="entry name" value="Divalent-metal-dependent TIM barrel enzymes"/>
    <property type="match status" value="1"/>
</dbReference>
<proteinExistence type="predicted"/>
<accession>A0A4Q7XZ64</accession>
<evidence type="ECO:0000259" key="1">
    <source>
        <dbReference type="Pfam" id="PF01261"/>
    </source>
</evidence>
<dbReference type="PANTHER" id="PTHR12110:SF41">
    <property type="entry name" value="INOSOSE DEHYDRATASE"/>
    <property type="match status" value="1"/>
</dbReference>
<dbReference type="InterPro" id="IPR013022">
    <property type="entry name" value="Xyl_isomerase-like_TIM-brl"/>
</dbReference>
<evidence type="ECO:0000313" key="3">
    <source>
        <dbReference type="Proteomes" id="UP000292958"/>
    </source>
</evidence>
<dbReference type="Proteomes" id="UP000292958">
    <property type="component" value="Unassembled WGS sequence"/>
</dbReference>
<keyword evidence="3" id="KW-1185">Reference proteome</keyword>
<dbReference type="SUPFAM" id="SSF51658">
    <property type="entry name" value="Xylose isomerase-like"/>
    <property type="match status" value="1"/>
</dbReference>
<dbReference type="RefSeq" id="WP_130425000.1">
    <property type="nucleotide sequence ID" value="NZ_SHKW01000007.1"/>
</dbReference>
<dbReference type="Pfam" id="PF01261">
    <property type="entry name" value="AP_endonuc_2"/>
    <property type="match status" value="1"/>
</dbReference>
<dbReference type="PANTHER" id="PTHR12110">
    <property type="entry name" value="HYDROXYPYRUVATE ISOMERASE"/>
    <property type="match status" value="1"/>
</dbReference>
<organism evidence="2 3">
    <name type="scientific">Edaphobacter modestus</name>
    <dbReference type="NCBI Taxonomy" id="388466"/>
    <lineage>
        <taxon>Bacteria</taxon>
        <taxon>Pseudomonadati</taxon>
        <taxon>Acidobacteriota</taxon>
        <taxon>Terriglobia</taxon>
        <taxon>Terriglobales</taxon>
        <taxon>Acidobacteriaceae</taxon>
        <taxon>Edaphobacter</taxon>
    </lineage>
</organism>
<dbReference type="OrthoDB" id="9779184at2"/>
<evidence type="ECO:0000313" key="2">
    <source>
        <dbReference type="EMBL" id="RZU29717.1"/>
    </source>
</evidence>
<protein>
    <submittedName>
        <fullName evidence="2">Inosose dehydratase</fullName>
    </submittedName>
</protein>
<feature type="domain" description="Xylose isomerase-like TIM barrel" evidence="1">
    <location>
        <begin position="106"/>
        <end position="286"/>
    </location>
</feature>
<dbReference type="InterPro" id="IPR050312">
    <property type="entry name" value="IolE/XylAMocC-like"/>
</dbReference>
<dbReference type="AlphaFoldDB" id="A0A4Q7XZ64"/>
<reference evidence="2 3" key="1">
    <citation type="submission" date="2019-02" db="EMBL/GenBank/DDBJ databases">
        <title>Genomic Encyclopedia of Archaeal and Bacterial Type Strains, Phase II (KMG-II): from individual species to whole genera.</title>
        <authorList>
            <person name="Goeker M."/>
        </authorList>
    </citation>
    <scope>NUCLEOTIDE SEQUENCE [LARGE SCALE GENOMIC DNA]</scope>
    <source>
        <strain evidence="2 3">DSM 18101</strain>
    </source>
</reference>
<gene>
    <name evidence="2" type="ORF">BDD14_6325</name>
</gene>
<name>A0A4Q7XZ64_9BACT</name>
<comment type="caution">
    <text evidence="2">The sequence shown here is derived from an EMBL/GenBank/DDBJ whole genome shotgun (WGS) entry which is preliminary data.</text>
</comment>
<dbReference type="PROSITE" id="PS51318">
    <property type="entry name" value="TAT"/>
    <property type="match status" value="1"/>
</dbReference>
<dbReference type="InterPro" id="IPR006311">
    <property type="entry name" value="TAT_signal"/>
</dbReference>
<sequence>MHEVPNRRRLVKQLAMGTIAGLVGGPKSVFARKHASSNQKLKIGHTCITWGTFPRTGADTTLETALKDISAEGFWSFETFPEVLDSWDRRGTLTPLLEKYPVPLRSGYITPNLIDSTLRKDEIARVIRLSKIVQKLGGTFVVLAPNSVKRDSYSFKENQSNIVAALNDYASAVVDLGLGTGLHQHTGTCIESRDEVYAVMNAVDTKNLKFAPDVGQLQKGGADAAQVVKDFLPLVKHMHLKDYKGWDAYVGYCPLGMGTVDIEAILNMVESGGQQPDILVELDPSKDEPMAPLQTVQKTKTYLQKLGYAFRS</sequence>
<dbReference type="InterPro" id="IPR036237">
    <property type="entry name" value="Xyl_isomerase-like_sf"/>
</dbReference>